<evidence type="ECO:0000313" key="2">
    <source>
        <dbReference type="Proteomes" id="UP001500729"/>
    </source>
</evidence>
<name>A0ABP3NZ51_SACER</name>
<proteinExistence type="predicted"/>
<evidence type="ECO:0000313" key="1">
    <source>
        <dbReference type="EMBL" id="GAA0556872.1"/>
    </source>
</evidence>
<organism evidence="1 2">
    <name type="scientific">Saccharopolyspora erythraea</name>
    <name type="common">Streptomyces erythraeus</name>
    <dbReference type="NCBI Taxonomy" id="1836"/>
    <lineage>
        <taxon>Bacteria</taxon>
        <taxon>Bacillati</taxon>
        <taxon>Actinomycetota</taxon>
        <taxon>Actinomycetes</taxon>
        <taxon>Pseudonocardiales</taxon>
        <taxon>Pseudonocardiaceae</taxon>
        <taxon>Saccharopolyspora</taxon>
    </lineage>
</organism>
<sequence length="170" mass="19124">MTTSSNTPADERDDILATLREQRGFLLITVRGIGDEQAARRTTASELTLGGIVKHLTRVERYWMQVMTRQEPEIVMDPDQYRMVEGETLAGIVDDYAAAARETEQALMATPDLSRQIQLPPAPWAPDPVFWSPRRIMLHLIRETAHHSGHADIIREEMDGAITTTQMASV</sequence>
<dbReference type="Proteomes" id="UP001500729">
    <property type="component" value="Unassembled WGS sequence"/>
</dbReference>
<dbReference type="InterPro" id="IPR007061">
    <property type="entry name" value="MST-like"/>
</dbReference>
<dbReference type="RefSeq" id="WP_009950637.1">
    <property type="nucleotide sequence ID" value="NZ_BAAAGS010000072.1"/>
</dbReference>
<dbReference type="SUPFAM" id="SSF109854">
    <property type="entry name" value="DinB/YfiT-like putative metalloenzymes"/>
    <property type="match status" value="1"/>
</dbReference>
<dbReference type="Gene3D" id="1.20.120.450">
    <property type="entry name" value="dinb family like domain"/>
    <property type="match status" value="1"/>
</dbReference>
<comment type="caution">
    <text evidence="1">The sequence shown here is derived from an EMBL/GenBank/DDBJ whole genome shotgun (WGS) entry which is preliminary data.</text>
</comment>
<dbReference type="EMBL" id="BAAAGS010000072">
    <property type="protein sequence ID" value="GAA0556872.1"/>
    <property type="molecule type" value="Genomic_DNA"/>
</dbReference>
<dbReference type="Pfam" id="PF04978">
    <property type="entry name" value="MST"/>
    <property type="match status" value="1"/>
</dbReference>
<accession>A0ABP3NZ51</accession>
<dbReference type="InterPro" id="IPR034660">
    <property type="entry name" value="DinB/YfiT-like"/>
</dbReference>
<reference evidence="2" key="1">
    <citation type="journal article" date="2019" name="Int. J. Syst. Evol. Microbiol.">
        <title>The Global Catalogue of Microorganisms (GCM) 10K type strain sequencing project: providing services to taxonomists for standard genome sequencing and annotation.</title>
        <authorList>
            <consortium name="The Broad Institute Genomics Platform"/>
            <consortium name="The Broad Institute Genome Sequencing Center for Infectious Disease"/>
            <person name="Wu L."/>
            <person name="Ma J."/>
        </authorList>
    </citation>
    <scope>NUCLEOTIDE SEQUENCE [LARGE SCALE GENOMIC DNA]</scope>
    <source>
        <strain evidence="2">JCM 10303</strain>
    </source>
</reference>
<gene>
    <name evidence="1" type="ORF">GCM10009533_63170</name>
</gene>
<keyword evidence="2" id="KW-1185">Reference proteome</keyword>
<protein>
    <submittedName>
        <fullName evidence="1">DinB family protein</fullName>
    </submittedName>
</protein>